<feature type="domain" description="F-box" evidence="1">
    <location>
        <begin position="1"/>
        <end position="31"/>
    </location>
</feature>
<evidence type="ECO:0000313" key="3">
    <source>
        <dbReference type="Proteomes" id="UP000250140"/>
    </source>
</evidence>
<proteinExistence type="predicted"/>
<dbReference type="PROSITE" id="PS50181">
    <property type="entry name" value="FBOX"/>
    <property type="match status" value="1"/>
</dbReference>
<keyword evidence="3" id="KW-1185">Reference proteome</keyword>
<dbReference type="InterPro" id="IPR001810">
    <property type="entry name" value="F-box_dom"/>
</dbReference>
<protein>
    <recommendedName>
        <fullName evidence="1">F-box domain-containing protein</fullName>
    </recommendedName>
</protein>
<gene>
    <name evidence="2" type="ORF">AOQ84DRAFT_391100</name>
</gene>
<dbReference type="OrthoDB" id="3795653at2759"/>
<dbReference type="EMBL" id="KV750383">
    <property type="protein sequence ID" value="OCL05087.1"/>
    <property type="molecule type" value="Genomic_DNA"/>
</dbReference>
<organism evidence="2 3">
    <name type="scientific">Glonium stellatum</name>
    <dbReference type="NCBI Taxonomy" id="574774"/>
    <lineage>
        <taxon>Eukaryota</taxon>
        <taxon>Fungi</taxon>
        <taxon>Dikarya</taxon>
        <taxon>Ascomycota</taxon>
        <taxon>Pezizomycotina</taxon>
        <taxon>Dothideomycetes</taxon>
        <taxon>Pleosporomycetidae</taxon>
        <taxon>Gloniales</taxon>
        <taxon>Gloniaceae</taxon>
        <taxon>Glonium</taxon>
    </lineage>
</organism>
<dbReference type="AlphaFoldDB" id="A0A8E2JPY2"/>
<accession>A0A8E2JPY2</accession>
<evidence type="ECO:0000313" key="2">
    <source>
        <dbReference type="EMBL" id="OCL05087.1"/>
    </source>
</evidence>
<name>A0A8E2JPY2_9PEZI</name>
<dbReference type="SUPFAM" id="SSF52047">
    <property type="entry name" value="RNI-like"/>
    <property type="match status" value="1"/>
</dbReference>
<sequence>MPSLVELPPEMIEAIAMRLPSEDLFNLRLTCVDLDAKSFHHFTETYFKAKQFMYSRYALDALVKMSKSRLGHYVRVLALGPQFSQHGFYEKGIAKKVEDKTLRWVNEYEEENRDMEHNGLDNLMLHEALQNMPNCEEIEFRDYSLMDYGMDSFGEASVNKNVGQAFVDLRQPNSFHSLPRAFTLTLNAAQAARLRIKSVTVQVTHVYEYSQSAFEFPRPQNELDTFTFIHLRVLKIPIDNNYPQTTEGNLLRRYTDFLAYTPQLRLLGLTFLSCWDTADILDGLISASLRNLAELEVAFMDISEDELLEPILRLAPTLRSLRIASVSLQAGSWQSVFGQLRDHMCLTKIEIECVQHVSQFKYLGTDMETRYSEETEICYDGPNMTHFLNSLVSSIIGVDGNEGSLAGIDPCYFVI</sequence>
<reference evidence="2 3" key="1">
    <citation type="journal article" date="2016" name="Nat. Commun.">
        <title>Ectomycorrhizal ecology is imprinted in the genome of the dominant symbiotic fungus Cenococcum geophilum.</title>
        <authorList>
            <consortium name="DOE Joint Genome Institute"/>
            <person name="Peter M."/>
            <person name="Kohler A."/>
            <person name="Ohm R.A."/>
            <person name="Kuo A."/>
            <person name="Krutzmann J."/>
            <person name="Morin E."/>
            <person name="Arend M."/>
            <person name="Barry K.W."/>
            <person name="Binder M."/>
            <person name="Choi C."/>
            <person name="Clum A."/>
            <person name="Copeland A."/>
            <person name="Grisel N."/>
            <person name="Haridas S."/>
            <person name="Kipfer T."/>
            <person name="LaButti K."/>
            <person name="Lindquist E."/>
            <person name="Lipzen A."/>
            <person name="Maire R."/>
            <person name="Meier B."/>
            <person name="Mihaltcheva S."/>
            <person name="Molinier V."/>
            <person name="Murat C."/>
            <person name="Poggeler S."/>
            <person name="Quandt C.A."/>
            <person name="Sperisen C."/>
            <person name="Tritt A."/>
            <person name="Tisserant E."/>
            <person name="Crous P.W."/>
            <person name="Henrissat B."/>
            <person name="Nehls U."/>
            <person name="Egli S."/>
            <person name="Spatafora J.W."/>
            <person name="Grigoriev I.V."/>
            <person name="Martin F.M."/>
        </authorList>
    </citation>
    <scope>NUCLEOTIDE SEQUENCE [LARGE SCALE GENOMIC DNA]</scope>
    <source>
        <strain evidence="2 3">CBS 207.34</strain>
    </source>
</reference>
<dbReference type="Proteomes" id="UP000250140">
    <property type="component" value="Unassembled WGS sequence"/>
</dbReference>
<evidence type="ECO:0000259" key="1">
    <source>
        <dbReference type="PROSITE" id="PS50181"/>
    </source>
</evidence>